<evidence type="ECO:0000256" key="3">
    <source>
        <dbReference type="ARBA" id="ARBA00023015"/>
    </source>
</evidence>
<gene>
    <name evidence="8" type="ORF">LPLAT_LOCUS14594</name>
</gene>
<dbReference type="InterPro" id="IPR028002">
    <property type="entry name" value="Myb_DNA-bind_5"/>
</dbReference>
<keyword evidence="3" id="KW-0805">Transcription regulation</keyword>
<evidence type="ECO:0000313" key="9">
    <source>
        <dbReference type="Proteomes" id="UP001497644"/>
    </source>
</evidence>
<accession>A0AAV2PCM5</accession>
<feature type="region of interest" description="Disordered" evidence="6">
    <location>
        <begin position="90"/>
        <end position="109"/>
    </location>
</feature>
<name>A0AAV2PCM5_9HYME</name>
<dbReference type="PANTHER" id="PTHR23098:SF16">
    <property type="entry name" value="REGULATORY PROTEIN ZESTE"/>
    <property type="match status" value="1"/>
</dbReference>
<dbReference type="AlphaFoldDB" id="A0AAV2PCM5"/>
<evidence type="ECO:0000256" key="2">
    <source>
        <dbReference type="ARBA" id="ARBA00016807"/>
    </source>
</evidence>
<feature type="domain" description="Myb/SANT-like DNA-binding" evidence="7">
    <location>
        <begin position="19"/>
        <end position="89"/>
    </location>
</feature>
<dbReference type="EMBL" id="OZ034832">
    <property type="protein sequence ID" value="CAL1689733.1"/>
    <property type="molecule type" value="Genomic_DNA"/>
</dbReference>
<feature type="region of interest" description="Disordered" evidence="6">
    <location>
        <begin position="207"/>
        <end position="226"/>
    </location>
</feature>
<evidence type="ECO:0000256" key="4">
    <source>
        <dbReference type="ARBA" id="ARBA00023163"/>
    </source>
</evidence>
<protein>
    <recommendedName>
        <fullName evidence="2">Regulatory protein zeste</fullName>
    </recommendedName>
</protein>
<dbReference type="PANTHER" id="PTHR23098">
    <property type="entry name" value="AGAP001331-PA-RELATED"/>
    <property type="match status" value="1"/>
</dbReference>
<dbReference type="GO" id="GO:0005634">
    <property type="term" value="C:nucleus"/>
    <property type="evidence" value="ECO:0007669"/>
    <property type="project" value="TreeGrafter"/>
</dbReference>
<evidence type="ECO:0000256" key="1">
    <source>
        <dbReference type="ARBA" id="ARBA00011764"/>
    </source>
</evidence>
<organism evidence="8 9">
    <name type="scientific">Lasius platythorax</name>
    <dbReference type="NCBI Taxonomy" id="488582"/>
    <lineage>
        <taxon>Eukaryota</taxon>
        <taxon>Metazoa</taxon>
        <taxon>Ecdysozoa</taxon>
        <taxon>Arthropoda</taxon>
        <taxon>Hexapoda</taxon>
        <taxon>Insecta</taxon>
        <taxon>Pterygota</taxon>
        <taxon>Neoptera</taxon>
        <taxon>Endopterygota</taxon>
        <taxon>Hymenoptera</taxon>
        <taxon>Apocrita</taxon>
        <taxon>Aculeata</taxon>
        <taxon>Formicoidea</taxon>
        <taxon>Formicidae</taxon>
        <taxon>Formicinae</taxon>
        <taxon>Lasius</taxon>
        <taxon>Lasius</taxon>
    </lineage>
</organism>
<proteinExistence type="predicted"/>
<comment type="function">
    <text evidence="5">Involved in transvection phenomena (= synapsis-dependent gene expression), where the synaptic pairing of chromosomes carrying genes with which zeste interacts influences the expression of these genes. Zeste binds to DNA and stimulates transcription from a nearby promoter.</text>
</comment>
<evidence type="ECO:0000256" key="6">
    <source>
        <dbReference type="SAM" id="MobiDB-lite"/>
    </source>
</evidence>
<evidence type="ECO:0000259" key="7">
    <source>
        <dbReference type="Pfam" id="PF13873"/>
    </source>
</evidence>
<dbReference type="Proteomes" id="UP001497644">
    <property type="component" value="Chromosome 9"/>
</dbReference>
<evidence type="ECO:0000256" key="5">
    <source>
        <dbReference type="ARBA" id="ARBA00025466"/>
    </source>
</evidence>
<keyword evidence="9" id="KW-1185">Reference proteome</keyword>
<sequence length="351" mass="39180">MESAVEPNNNINKMKKQYVDIDQKMAVIEFVKAHSELNSAKLSNGCTNERKKQLWNGIAEKLNSMPGSIKTADKWKKTFYDIKGNVKNKESNRRKNLTKTGGGPHVEDKLDDAESSVIELIGNTAIQGLSVPETVINFNFHENNVETPSQEEIIFDIEDEKPDSNASVNITPVYITPVKSTISKIAARTNTPNTTNASTTFSTLNTVTAPTSKVPPSTSSTPNHITSASNANTLLCKRKLVDNVAPATKEDSSTNKKRYVAAEKRDDAIRINDTMAKIAASDMEARKSYLDKKIELYKRQVNATITYQEKMLELQEQTVQMQQIQVEYLGKLLDSFQTKITSPHKFNFNVT</sequence>
<feature type="compositionally biased region" description="Low complexity" evidence="6">
    <location>
        <begin position="207"/>
        <end position="222"/>
    </location>
</feature>
<dbReference type="Pfam" id="PF13873">
    <property type="entry name" value="Myb_DNA-bind_5"/>
    <property type="match status" value="1"/>
</dbReference>
<evidence type="ECO:0000313" key="8">
    <source>
        <dbReference type="EMBL" id="CAL1689733.1"/>
    </source>
</evidence>
<keyword evidence="4" id="KW-0804">Transcription</keyword>
<comment type="subunit">
    <text evidence="1">Self-associates forming complexes of several hundred monomers.</text>
</comment>
<reference evidence="8" key="1">
    <citation type="submission" date="2024-04" db="EMBL/GenBank/DDBJ databases">
        <authorList>
            <consortium name="Molecular Ecology Group"/>
        </authorList>
    </citation>
    <scope>NUCLEOTIDE SEQUENCE</scope>
</reference>